<keyword evidence="3" id="KW-1003">Cell membrane</keyword>
<evidence type="ECO:0000256" key="6">
    <source>
        <dbReference type="ARBA" id="ARBA00023136"/>
    </source>
</evidence>
<evidence type="ECO:0000256" key="5">
    <source>
        <dbReference type="ARBA" id="ARBA00022989"/>
    </source>
</evidence>
<feature type="transmembrane region" description="Helical" evidence="7">
    <location>
        <begin position="283"/>
        <end position="304"/>
    </location>
</feature>
<dbReference type="SUPFAM" id="SSF161098">
    <property type="entry name" value="MetI-like"/>
    <property type="match status" value="1"/>
</dbReference>
<dbReference type="PANTHER" id="PTHR43163">
    <property type="entry name" value="DIPEPTIDE TRANSPORT SYSTEM PERMEASE PROTEIN DPPB-RELATED"/>
    <property type="match status" value="1"/>
</dbReference>
<keyword evidence="10" id="KW-1185">Reference proteome</keyword>
<evidence type="ECO:0000256" key="4">
    <source>
        <dbReference type="ARBA" id="ARBA00022692"/>
    </source>
</evidence>
<evidence type="ECO:0000256" key="7">
    <source>
        <dbReference type="RuleBase" id="RU363032"/>
    </source>
</evidence>
<feature type="transmembrane region" description="Helical" evidence="7">
    <location>
        <begin position="12"/>
        <end position="30"/>
    </location>
</feature>
<dbReference type="PROSITE" id="PS50928">
    <property type="entry name" value="ABC_TM1"/>
    <property type="match status" value="1"/>
</dbReference>
<dbReference type="InterPro" id="IPR045621">
    <property type="entry name" value="BPD_transp_1_N"/>
</dbReference>
<protein>
    <submittedName>
        <fullName evidence="9">Peptide/nickel transport system permease protein</fullName>
    </submittedName>
</protein>
<evidence type="ECO:0000256" key="1">
    <source>
        <dbReference type="ARBA" id="ARBA00004651"/>
    </source>
</evidence>
<keyword evidence="5 7" id="KW-1133">Transmembrane helix</keyword>
<dbReference type="InterPro" id="IPR000515">
    <property type="entry name" value="MetI-like"/>
</dbReference>
<proteinExistence type="inferred from homology"/>
<feature type="transmembrane region" description="Helical" evidence="7">
    <location>
        <begin position="176"/>
        <end position="195"/>
    </location>
</feature>
<reference evidence="9 10" key="1">
    <citation type="submission" date="2016-10" db="EMBL/GenBank/DDBJ databases">
        <authorList>
            <person name="Varghese N."/>
            <person name="Submissions S."/>
        </authorList>
    </citation>
    <scope>NUCLEOTIDE SEQUENCE [LARGE SCALE GENOMIC DNA]</scope>
    <source>
        <strain evidence="9 10">DSM 9169</strain>
    </source>
</reference>
<evidence type="ECO:0000256" key="2">
    <source>
        <dbReference type="ARBA" id="ARBA00022448"/>
    </source>
</evidence>
<dbReference type="EMBL" id="LT629792">
    <property type="protein sequence ID" value="SDT88405.1"/>
    <property type="molecule type" value="Genomic_DNA"/>
</dbReference>
<evidence type="ECO:0000256" key="3">
    <source>
        <dbReference type="ARBA" id="ARBA00022475"/>
    </source>
</evidence>
<keyword evidence="2 7" id="KW-0813">Transport</keyword>
<sequence>MIRYLVRRSALLLATGVAGLIAIFVLLRLLPGDPANALLTSTATPEQIEAARRQVGSDQPVVTQFVRWISDLAHGDLGTSFTSGTSVGAEIASRLSVTIPLTLIAFTFALIIAIPLGYVAARWRNGPAGLIVSIFSQIGIAVPVFWIAMMAVIVFAVRLRLVPASGFPPQGWGTPFLAWTALVLPVSTIAFVSSASMTRYTRSAALDVIDSGYVACARALGQSRTRAMIRHGLRNASIPVISVASIELATTFIGAVVVEQVFALPGLGSMLTRAIAQHDFPSIQGVLLVSTALVLVIGFLADVLQRIVDPRLRTSLTGGRA</sequence>
<dbReference type="InterPro" id="IPR035906">
    <property type="entry name" value="MetI-like_sf"/>
</dbReference>
<gene>
    <name evidence="9" type="ORF">SAMN04489714_0540</name>
</gene>
<comment type="similarity">
    <text evidence="7">Belongs to the binding-protein-dependent transport system permease family.</text>
</comment>
<dbReference type="Pfam" id="PF00528">
    <property type="entry name" value="BPD_transp_1"/>
    <property type="match status" value="1"/>
</dbReference>
<dbReference type="Proteomes" id="UP000198976">
    <property type="component" value="Chromosome I"/>
</dbReference>
<dbReference type="RefSeq" id="WP_092648333.1">
    <property type="nucleotide sequence ID" value="NZ_LT629792.1"/>
</dbReference>
<keyword evidence="4 7" id="KW-0812">Transmembrane</keyword>
<feature type="domain" description="ABC transmembrane type-1" evidence="8">
    <location>
        <begin position="95"/>
        <end position="305"/>
    </location>
</feature>
<dbReference type="PANTHER" id="PTHR43163:SF6">
    <property type="entry name" value="DIPEPTIDE TRANSPORT SYSTEM PERMEASE PROTEIN DPPB-RELATED"/>
    <property type="match status" value="1"/>
</dbReference>
<accession>A0ABY0V5Y0</accession>
<evidence type="ECO:0000313" key="10">
    <source>
        <dbReference type="Proteomes" id="UP000198976"/>
    </source>
</evidence>
<evidence type="ECO:0000259" key="8">
    <source>
        <dbReference type="PROSITE" id="PS50928"/>
    </source>
</evidence>
<evidence type="ECO:0000313" key="9">
    <source>
        <dbReference type="EMBL" id="SDT88405.1"/>
    </source>
</evidence>
<dbReference type="Gene3D" id="1.10.3720.10">
    <property type="entry name" value="MetI-like"/>
    <property type="match status" value="1"/>
</dbReference>
<organism evidence="9 10">
    <name type="scientific">Schaalia radingae</name>
    <dbReference type="NCBI Taxonomy" id="131110"/>
    <lineage>
        <taxon>Bacteria</taxon>
        <taxon>Bacillati</taxon>
        <taxon>Actinomycetota</taxon>
        <taxon>Actinomycetes</taxon>
        <taxon>Actinomycetales</taxon>
        <taxon>Actinomycetaceae</taxon>
        <taxon>Schaalia</taxon>
    </lineage>
</organism>
<feature type="transmembrane region" description="Helical" evidence="7">
    <location>
        <begin position="99"/>
        <end position="121"/>
    </location>
</feature>
<dbReference type="Pfam" id="PF19300">
    <property type="entry name" value="BPD_transp_1_N"/>
    <property type="match status" value="1"/>
</dbReference>
<name>A0ABY0V5Y0_9ACTO</name>
<feature type="transmembrane region" description="Helical" evidence="7">
    <location>
        <begin position="128"/>
        <end position="156"/>
    </location>
</feature>
<comment type="subcellular location">
    <subcellularLocation>
        <location evidence="1 7">Cell membrane</location>
        <topology evidence="1 7">Multi-pass membrane protein</topology>
    </subcellularLocation>
</comment>
<keyword evidence="6 7" id="KW-0472">Membrane</keyword>
<dbReference type="CDD" id="cd06261">
    <property type="entry name" value="TM_PBP2"/>
    <property type="match status" value="1"/>
</dbReference>
<feature type="transmembrane region" description="Helical" evidence="7">
    <location>
        <begin position="236"/>
        <end position="263"/>
    </location>
</feature>